<feature type="compositionally biased region" description="Low complexity" evidence="1">
    <location>
        <begin position="304"/>
        <end position="316"/>
    </location>
</feature>
<sequence length="719" mass="78389">MHIRNRKPLGDKTPRNTPKPPKLYHPGSTKPLPPLKFPQEGPHDAKTLSVKPVSAIPKEFIQELLASPSPVKGKKPSGSMHSTPAPIKHHRGLVHPSGSPAPRASRQSFPSIRKPTPLRAPSPLPPSSPPSTTSLEYEYAPQPEPEQVVAEYEEQEEVVDFENVPLPQEPGSTHSQRSTTSDDPFGILAAEKKLKQRREEKRRHDKGKGKETAPKPRAPLSVLAYASPESQSPQPRAASKQTQSFPSVEPLAQAEDDDEDLYADPYILDSFDQAGPSRFPQDQFEDEDDGSTTDKENAPPEPLLPLQELPFTTTSPLPSPPKSPRPHHVDPSFYPMDSPFSSPSTPCDRDLAIDSVQSTPSPTKPMQVITPLKDFKAGAPSSAFKGTVKGKGRMSFPVWQPSESVRRTSSVIRALGLSDGVGVDDGGGDGDEGEDEDAEGNEVDVRIGPPGGKSKPAVAASSKGKRKLQVEPTAQDKPRKRPRTSARKADDKIEDPMEVTKKLEKLLPKRPVRKPKTNAPSQVKAKAKPAARKSSRTPKAQPTVDTSSSDPVDEEESEDWKTGSKRKAVGTGRPRGRPPKKPKVVPKVSAIAKGKMKATEVEEEEVEESLPSRSSGRMIVEVVITRRGQGRPRESVGTSPAAAPKSYKSTNSKTNAKPRVKVKGSGKAKAAVKRKGKGKQVESDGSESSGTRRRRQQRIEYFNKLDREYELAKEKVYVI</sequence>
<feature type="compositionally biased region" description="Polar residues" evidence="1">
    <location>
        <begin position="170"/>
        <end position="182"/>
    </location>
</feature>
<feature type="region of interest" description="Disordered" evidence="1">
    <location>
        <begin position="64"/>
        <end position="696"/>
    </location>
</feature>
<protein>
    <submittedName>
        <fullName evidence="2">Uncharacterized protein</fullName>
    </submittedName>
</protein>
<feature type="compositionally biased region" description="Polar residues" evidence="1">
    <location>
        <begin position="401"/>
        <end position="411"/>
    </location>
</feature>
<dbReference type="AlphaFoldDB" id="A0AAW0GHR6"/>
<dbReference type="Proteomes" id="UP001385951">
    <property type="component" value="Unassembled WGS sequence"/>
</dbReference>
<gene>
    <name evidence="2" type="ORF">QCA50_004748</name>
</gene>
<name>A0AAW0GHR6_9APHY</name>
<keyword evidence="3" id="KW-1185">Reference proteome</keyword>
<accession>A0AAW0GHR6</accession>
<feature type="compositionally biased region" description="Acidic residues" evidence="1">
    <location>
        <begin position="426"/>
        <end position="442"/>
    </location>
</feature>
<organism evidence="2 3">
    <name type="scientific">Cerrena zonata</name>
    <dbReference type="NCBI Taxonomy" id="2478898"/>
    <lineage>
        <taxon>Eukaryota</taxon>
        <taxon>Fungi</taxon>
        <taxon>Dikarya</taxon>
        <taxon>Basidiomycota</taxon>
        <taxon>Agaricomycotina</taxon>
        <taxon>Agaricomycetes</taxon>
        <taxon>Polyporales</taxon>
        <taxon>Cerrenaceae</taxon>
        <taxon>Cerrena</taxon>
    </lineage>
</organism>
<feature type="compositionally biased region" description="Acidic residues" evidence="1">
    <location>
        <begin position="151"/>
        <end position="160"/>
    </location>
</feature>
<feature type="region of interest" description="Disordered" evidence="1">
    <location>
        <begin position="1"/>
        <end position="51"/>
    </location>
</feature>
<feature type="compositionally biased region" description="Basic residues" evidence="1">
    <location>
        <begin position="525"/>
        <end position="536"/>
    </location>
</feature>
<feature type="compositionally biased region" description="Basic and acidic residues" evidence="1">
    <location>
        <begin position="190"/>
        <end position="199"/>
    </location>
</feature>
<evidence type="ECO:0000256" key="1">
    <source>
        <dbReference type="SAM" id="MobiDB-lite"/>
    </source>
</evidence>
<reference evidence="2 3" key="1">
    <citation type="submission" date="2022-09" db="EMBL/GenBank/DDBJ databases">
        <authorList>
            <person name="Palmer J.M."/>
        </authorList>
    </citation>
    <scope>NUCLEOTIDE SEQUENCE [LARGE SCALE GENOMIC DNA]</scope>
    <source>
        <strain evidence="2 3">DSM 7382</strain>
    </source>
</reference>
<feature type="compositionally biased region" description="Basic residues" evidence="1">
    <location>
        <begin position="656"/>
        <end position="678"/>
    </location>
</feature>
<evidence type="ECO:0000313" key="3">
    <source>
        <dbReference type="Proteomes" id="UP001385951"/>
    </source>
</evidence>
<evidence type="ECO:0000313" key="2">
    <source>
        <dbReference type="EMBL" id="KAK7691352.1"/>
    </source>
</evidence>
<proteinExistence type="predicted"/>
<feature type="compositionally biased region" description="Basic residues" evidence="1">
    <location>
        <begin position="563"/>
        <end position="584"/>
    </location>
</feature>
<feature type="compositionally biased region" description="Pro residues" evidence="1">
    <location>
        <begin position="118"/>
        <end position="129"/>
    </location>
</feature>
<feature type="compositionally biased region" description="Basic and acidic residues" evidence="1">
    <location>
        <begin position="487"/>
        <end position="507"/>
    </location>
</feature>
<dbReference type="EMBL" id="JASBNA010000005">
    <property type="protein sequence ID" value="KAK7691352.1"/>
    <property type="molecule type" value="Genomic_DNA"/>
</dbReference>
<feature type="compositionally biased region" description="Polar residues" evidence="1">
    <location>
        <begin position="228"/>
        <end position="246"/>
    </location>
</feature>
<feature type="compositionally biased region" description="Low complexity" evidence="1">
    <location>
        <begin position="130"/>
        <end position="150"/>
    </location>
</feature>
<comment type="caution">
    <text evidence="2">The sequence shown here is derived from an EMBL/GenBank/DDBJ whole genome shotgun (WGS) entry which is preliminary data.</text>
</comment>